<keyword evidence="5" id="KW-1185">Reference proteome</keyword>
<dbReference type="SUPFAM" id="SSF56925">
    <property type="entry name" value="OMPA-like"/>
    <property type="match status" value="1"/>
</dbReference>
<evidence type="ECO:0000256" key="2">
    <source>
        <dbReference type="SAM" id="SignalP"/>
    </source>
</evidence>
<dbReference type="EMBL" id="CP049057">
    <property type="protein sequence ID" value="QIE58544.1"/>
    <property type="molecule type" value="Genomic_DNA"/>
</dbReference>
<sequence>MKKYVCIMTLVLLATLTVNAQETKFGAKAGVNFSGLYGDSVRSLDGQTDFHIGGLANIGLNSWLALQPELVYSRQGYTYNLFGVEATGNLDYINVPVLVDFTVAKGLSLHGGPQFGFNLVGEEDTNAGTIDVEAKSFIVSNAIGAQYQLPDLGLFFQLRYASDFISVFEDNDIEAANSVFSVSVGWFFE</sequence>
<name>A0A6G6GJ53_9FLAO</name>
<keyword evidence="1 2" id="KW-0732">Signal</keyword>
<dbReference type="RefSeq" id="WP_164678551.1">
    <property type="nucleotide sequence ID" value="NZ_CP049057.1"/>
</dbReference>
<dbReference type="InterPro" id="IPR027385">
    <property type="entry name" value="Beta-barrel_OMP"/>
</dbReference>
<dbReference type="Proteomes" id="UP000505306">
    <property type="component" value="Chromosome"/>
</dbReference>
<dbReference type="KEGG" id="mgel:G5B37_02910"/>
<accession>A0A6G6GJ53</accession>
<protein>
    <submittedName>
        <fullName evidence="4">Porin family protein</fullName>
    </submittedName>
</protein>
<gene>
    <name evidence="4" type="ORF">G5B37_02910</name>
</gene>
<evidence type="ECO:0000313" key="4">
    <source>
        <dbReference type="EMBL" id="QIE58544.1"/>
    </source>
</evidence>
<evidence type="ECO:0000313" key="5">
    <source>
        <dbReference type="Proteomes" id="UP000505306"/>
    </source>
</evidence>
<evidence type="ECO:0000256" key="1">
    <source>
        <dbReference type="ARBA" id="ARBA00022729"/>
    </source>
</evidence>
<proteinExistence type="predicted"/>
<feature type="signal peptide" evidence="2">
    <location>
        <begin position="1"/>
        <end position="20"/>
    </location>
</feature>
<reference evidence="4 5" key="1">
    <citation type="submission" date="2020-02" db="EMBL/GenBank/DDBJ databases">
        <title>Complete genome sequence of Flavobacteriaceae bacterium.</title>
        <authorList>
            <person name="Kim S.-J."/>
            <person name="Kim Y.-S."/>
            <person name="Kim K.-H."/>
        </authorList>
    </citation>
    <scope>NUCLEOTIDE SEQUENCE [LARGE SCALE GENOMIC DNA]</scope>
    <source>
        <strain evidence="4 5">RR4-40</strain>
    </source>
</reference>
<dbReference type="AlphaFoldDB" id="A0A6G6GJ53"/>
<feature type="domain" description="Outer membrane protein beta-barrel" evidence="3">
    <location>
        <begin position="10"/>
        <end position="188"/>
    </location>
</feature>
<organism evidence="4 5">
    <name type="scientific">Rasiella rasia</name>
    <dbReference type="NCBI Taxonomy" id="2744027"/>
    <lineage>
        <taxon>Bacteria</taxon>
        <taxon>Pseudomonadati</taxon>
        <taxon>Bacteroidota</taxon>
        <taxon>Flavobacteriia</taxon>
        <taxon>Flavobacteriales</taxon>
        <taxon>Flavobacteriaceae</taxon>
        <taxon>Rasiella</taxon>
    </lineage>
</organism>
<feature type="chain" id="PRO_5026074355" evidence="2">
    <location>
        <begin position="21"/>
        <end position="189"/>
    </location>
</feature>
<dbReference type="Pfam" id="PF13505">
    <property type="entry name" value="OMP_b-brl"/>
    <property type="match status" value="1"/>
</dbReference>
<dbReference type="InterPro" id="IPR011250">
    <property type="entry name" value="OMP/PagP_B-barrel"/>
</dbReference>
<evidence type="ECO:0000259" key="3">
    <source>
        <dbReference type="Pfam" id="PF13505"/>
    </source>
</evidence>